<feature type="domain" description="BZIP" evidence="6">
    <location>
        <begin position="48"/>
        <end position="119"/>
    </location>
</feature>
<evidence type="ECO:0000256" key="1">
    <source>
        <dbReference type="ARBA" id="ARBA00023015"/>
    </source>
</evidence>
<dbReference type="Gene3D" id="1.20.5.170">
    <property type="match status" value="1"/>
</dbReference>
<sequence>MNDKRKRSNESEKELCLKTSTGDEPTNNIPTLDEAIRFEIRKENVGPNVDPKKLRRTISNRLSAQRLKLKRSRYVTELEQKIQDLQNTIALVAPQIETMKGNQKMLQLENEMLQNQLDIITERSNLRTAQTEELKLELKRLKELAKAREEEQMDQYLNFDAINFTPPNYDM</sequence>
<proteinExistence type="predicted"/>
<protein>
    <recommendedName>
        <fullName evidence="6">BZIP domain-containing protein</fullName>
    </recommendedName>
</protein>
<keyword evidence="1" id="KW-0805">Transcription regulation</keyword>
<dbReference type="CDD" id="cd14703">
    <property type="entry name" value="bZIP_plant_RF2"/>
    <property type="match status" value="1"/>
</dbReference>
<evidence type="ECO:0000256" key="2">
    <source>
        <dbReference type="ARBA" id="ARBA00023163"/>
    </source>
</evidence>
<gene>
    <name evidence="7" type="ORF">HAX54_048221</name>
</gene>
<keyword evidence="2" id="KW-0804">Transcription</keyword>
<evidence type="ECO:0000313" key="8">
    <source>
        <dbReference type="Proteomes" id="UP000823775"/>
    </source>
</evidence>
<dbReference type="Proteomes" id="UP000823775">
    <property type="component" value="Unassembled WGS sequence"/>
</dbReference>
<evidence type="ECO:0000256" key="5">
    <source>
        <dbReference type="SAM" id="MobiDB-lite"/>
    </source>
</evidence>
<evidence type="ECO:0000256" key="3">
    <source>
        <dbReference type="ARBA" id="ARBA00023242"/>
    </source>
</evidence>
<evidence type="ECO:0000256" key="4">
    <source>
        <dbReference type="SAM" id="Coils"/>
    </source>
</evidence>
<accession>A0ABS8STZ3</accession>
<evidence type="ECO:0000259" key="6">
    <source>
        <dbReference type="SMART" id="SM00338"/>
    </source>
</evidence>
<dbReference type="PANTHER" id="PTHR46391:SF17">
    <property type="entry name" value="BASIC LEUCINE ZIPPER 19-LIKE"/>
    <property type="match status" value="1"/>
</dbReference>
<dbReference type="InterPro" id="IPR052483">
    <property type="entry name" value="bZIP_transcription_regulators"/>
</dbReference>
<reference evidence="7 8" key="1">
    <citation type="journal article" date="2021" name="BMC Genomics">
        <title>Datura genome reveals duplications of psychoactive alkaloid biosynthetic genes and high mutation rate following tissue culture.</title>
        <authorList>
            <person name="Rajewski A."/>
            <person name="Carter-House D."/>
            <person name="Stajich J."/>
            <person name="Litt A."/>
        </authorList>
    </citation>
    <scope>NUCLEOTIDE SEQUENCE [LARGE SCALE GENOMIC DNA]</scope>
    <source>
        <strain evidence="7">AR-01</strain>
    </source>
</reference>
<name>A0ABS8STZ3_DATST</name>
<dbReference type="InterPro" id="IPR046347">
    <property type="entry name" value="bZIP_sf"/>
</dbReference>
<dbReference type="EMBL" id="JACEIK010000792">
    <property type="protein sequence ID" value="MCD7462313.1"/>
    <property type="molecule type" value="Genomic_DNA"/>
</dbReference>
<organism evidence="7 8">
    <name type="scientific">Datura stramonium</name>
    <name type="common">Jimsonweed</name>
    <name type="synonym">Common thornapple</name>
    <dbReference type="NCBI Taxonomy" id="4076"/>
    <lineage>
        <taxon>Eukaryota</taxon>
        <taxon>Viridiplantae</taxon>
        <taxon>Streptophyta</taxon>
        <taxon>Embryophyta</taxon>
        <taxon>Tracheophyta</taxon>
        <taxon>Spermatophyta</taxon>
        <taxon>Magnoliopsida</taxon>
        <taxon>eudicotyledons</taxon>
        <taxon>Gunneridae</taxon>
        <taxon>Pentapetalae</taxon>
        <taxon>asterids</taxon>
        <taxon>lamiids</taxon>
        <taxon>Solanales</taxon>
        <taxon>Solanaceae</taxon>
        <taxon>Solanoideae</taxon>
        <taxon>Datureae</taxon>
        <taxon>Datura</taxon>
    </lineage>
</organism>
<feature type="region of interest" description="Disordered" evidence="5">
    <location>
        <begin position="1"/>
        <end position="29"/>
    </location>
</feature>
<dbReference type="InterPro" id="IPR004827">
    <property type="entry name" value="bZIP"/>
</dbReference>
<keyword evidence="3" id="KW-0539">Nucleus</keyword>
<keyword evidence="8" id="KW-1185">Reference proteome</keyword>
<feature type="coiled-coil region" evidence="4">
    <location>
        <begin position="96"/>
        <end position="151"/>
    </location>
</feature>
<evidence type="ECO:0000313" key="7">
    <source>
        <dbReference type="EMBL" id="MCD7462313.1"/>
    </source>
</evidence>
<dbReference type="SMART" id="SM00338">
    <property type="entry name" value="BRLZ"/>
    <property type="match status" value="1"/>
</dbReference>
<dbReference type="InterPro" id="IPR044759">
    <property type="entry name" value="bZIP_RF2"/>
</dbReference>
<dbReference type="PANTHER" id="PTHR46391">
    <property type="entry name" value="BASIC LEUCINE ZIPPER 34"/>
    <property type="match status" value="1"/>
</dbReference>
<feature type="compositionally biased region" description="Basic and acidic residues" evidence="5">
    <location>
        <begin position="1"/>
        <end position="16"/>
    </location>
</feature>
<feature type="compositionally biased region" description="Polar residues" evidence="5">
    <location>
        <begin position="18"/>
        <end position="29"/>
    </location>
</feature>
<dbReference type="SUPFAM" id="SSF57959">
    <property type="entry name" value="Leucine zipper domain"/>
    <property type="match status" value="1"/>
</dbReference>
<comment type="caution">
    <text evidence="7">The sequence shown here is derived from an EMBL/GenBank/DDBJ whole genome shotgun (WGS) entry which is preliminary data.</text>
</comment>
<keyword evidence="4" id="KW-0175">Coiled coil</keyword>